<evidence type="ECO:0000313" key="3">
    <source>
        <dbReference type="Proteomes" id="UP001372526"/>
    </source>
</evidence>
<dbReference type="RefSeq" id="WP_336471359.1">
    <property type="nucleotide sequence ID" value="NZ_JBAWSX010000001.1"/>
</dbReference>
<evidence type="ECO:0000313" key="2">
    <source>
        <dbReference type="EMBL" id="MEI4800461.1"/>
    </source>
</evidence>
<comment type="caution">
    <text evidence="2">The sequence shown here is derived from an EMBL/GenBank/DDBJ whole genome shotgun (WGS) entry which is preliminary data.</text>
</comment>
<proteinExistence type="predicted"/>
<name>A0ABU8FCQ5_9BACI</name>
<feature type="compositionally biased region" description="Low complexity" evidence="1">
    <location>
        <begin position="76"/>
        <end position="86"/>
    </location>
</feature>
<dbReference type="InterPro" id="IPR024980">
    <property type="entry name" value="DUF3886"/>
</dbReference>
<feature type="compositionally biased region" description="Basic and acidic residues" evidence="1">
    <location>
        <begin position="39"/>
        <end position="72"/>
    </location>
</feature>
<dbReference type="Pfam" id="PF13025">
    <property type="entry name" value="DUF3886"/>
    <property type="match status" value="1"/>
</dbReference>
<gene>
    <name evidence="2" type="ORF">WAZ07_03800</name>
</gene>
<protein>
    <submittedName>
        <fullName evidence="2">DUF3886 domain-containing protein</fullName>
    </submittedName>
</protein>
<keyword evidence="3" id="KW-1185">Reference proteome</keyword>
<evidence type="ECO:0000256" key="1">
    <source>
        <dbReference type="SAM" id="MobiDB-lite"/>
    </source>
</evidence>
<sequence>MAKKKQKRTQNQTPMKMEKEAITIGDQLNETLMKQLKGKQKELKEQEEQKKEMELERKRKEQREREKNKSFEELLSESSLSWKDFK</sequence>
<reference evidence="2 3" key="1">
    <citation type="submission" date="2024-01" db="EMBL/GenBank/DDBJ databases">
        <title>Seven novel Bacillus-like species.</title>
        <authorList>
            <person name="Liu G."/>
        </authorList>
    </citation>
    <scope>NUCLEOTIDE SEQUENCE [LARGE SCALE GENOMIC DNA]</scope>
    <source>
        <strain evidence="2 3">FJAT-51639</strain>
    </source>
</reference>
<accession>A0ABU8FCQ5</accession>
<feature type="region of interest" description="Disordered" evidence="1">
    <location>
        <begin position="37"/>
        <end position="86"/>
    </location>
</feature>
<dbReference type="EMBL" id="JBAWSX010000001">
    <property type="protein sequence ID" value="MEI4800461.1"/>
    <property type="molecule type" value="Genomic_DNA"/>
</dbReference>
<dbReference type="Proteomes" id="UP001372526">
    <property type="component" value="Unassembled WGS sequence"/>
</dbReference>
<organism evidence="2 3">
    <name type="scientific">Bacillus bruguierae</name>
    <dbReference type="NCBI Taxonomy" id="3127667"/>
    <lineage>
        <taxon>Bacteria</taxon>
        <taxon>Bacillati</taxon>
        <taxon>Bacillota</taxon>
        <taxon>Bacilli</taxon>
        <taxon>Bacillales</taxon>
        <taxon>Bacillaceae</taxon>
        <taxon>Bacillus</taxon>
    </lineage>
</organism>
<feature type="region of interest" description="Disordered" evidence="1">
    <location>
        <begin position="1"/>
        <end position="23"/>
    </location>
</feature>